<proteinExistence type="predicted"/>
<protein>
    <recommendedName>
        <fullName evidence="1">GRAM domain-containing protein</fullName>
    </recommendedName>
</protein>
<organism evidence="2 3">
    <name type="scientific">Pinctada imbricata</name>
    <name type="common">Atlantic pearl-oyster</name>
    <name type="synonym">Pinctada martensii</name>
    <dbReference type="NCBI Taxonomy" id="66713"/>
    <lineage>
        <taxon>Eukaryota</taxon>
        <taxon>Metazoa</taxon>
        <taxon>Spiralia</taxon>
        <taxon>Lophotrochozoa</taxon>
        <taxon>Mollusca</taxon>
        <taxon>Bivalvia</taxon>
        <taxon>Autobranchia</taxon>
        <taxon>Pteriomorphia</taxon>
        <taxon>Pterioida</taxon>
        <taxon>Pterioidea</taxon>
        <taxon>Pteriidae</taxon>
        <taxon>Pinctada</taxon>
    </lineage>
</organism>
<reference evidence="2" key="1">
    <citation type="submission" date="2019-08" db="EMBL/GenBank/DDBJ databases">
        <title>The improved chromosome-level genome for the pearl oyster Pinctada fucata martensii using PacBio sequencing and Hi-C.</title>
        <authorList>
            <person name="Zheng Z."/>
        </authorList>
    </citation>
    <scope>NUCLEOTIDE SEQUENCE</scope>
    <source>
        <strain evidence="2">ZZ-2019</strain>
        <tissue evidence="2">Adductor muscle</tissue>
    </source>
</reference>
<evidence type="ECO:0000313" key="3">
    <source>
        <dbReference type="Proteomes" id="UP001186944"/>
    </source>
</evidence>
<accession>A0AA88YG21</accession>
<keyword evidence="3" id="KW-1185">Reference proteome</keyword>
<dbReference type="InterPro" id="IPR011993">
    <property type="entry name" value="PH-like_dom_sf"/>
</dbReference>
<dbReference type="GO" id="GO:0005789">
    <property type="term" value="C:endoplasmic reticulum membrane"/>
    <property type="evidence" value="ECO:0007669"/>
    <property type="project" value="TreeGrafter"/>
</dbReference>
<dbReference type="EMBL" id="VSWD01000007">
    <property type="protein sequence ID" value="KAK3098707.1"/>
    <property type="molecule type" value="Genomic_DNA"/>
</dbReference>
<dbReference type="InterPro" id="IPR004182">
    <property type="entry name" value="GRAM"/>
</dbReference>
<dbReference type="CDD" id="cd13220">
    <property type="entry name" value="PH-GRAM_GRAMDC"/>
    <property type="match status" value="1"/>
</dbReference>
<dbReference type="Pfam" id="PF02893">
    <property type="entry name" value="GRAM"/>
    <property type="match status" value="1"/>
</dbReference>
<feature type="domain" description="GRAM" evidence="1">
    <location>
        <begin position="21"/>
        <end position="88"/>
    </location>
</feature>
<dbReference type="GO" id="GO:0120015">
    <property type="term" value="F:sterol transfer activity"/>
    <property type="evidence" value="ECO:0007669"/>
    <property type="project" value="TreeGrafter"/>
</dbReference>
<dbReference type="PANTHER" id="PTHR23319">
    <property type="entry name" value="GRAM DOMAIN CONTAINING 1B, ISOFORM E"/>
    <property type="match status" value="1"/>
</dbReference>
<gene>
    <name evidence="2" type="ORF">FSP39_022252</name>
</gene>
<evidence type="ECO:0000313" key="2">
    <source>
        <dbReference type="EMBL" id="KAK3098707.1"/>
    </source>
</evidence>
<comment type="caution">
    <text evidence="2">The sequence shown here is derived from an EMBL/GenBank/DDBJ whole genome shotgun (WGS) entry which is preliminary data.</text>
</comment>
<dbReference type="SMART" id="SM00568">
    <property type="entry name" value="GRAM"/>
    <property type="match status" value="1"/>
</dbReference>
<name>A0AA88YG21_PINIB</name>
<dbReference type="GO" id="GO:0032934">
    <property type="term" value="F:sterol binding"/>
    <property type="evidence" value="ECO:0007669"/>
    <property type="project" value="TreeGrafter"/>
</dbReference>
<evidence type="ECO:0000259" key="1">
    <source>
        <dbReference type="SMART" id="SM00568"/>
    </source>
</evidence>
<dbReference type="GO" id="GO:0032366">
    <property type="term" value="P:intracellular sterol transport"/>
    <property type="evidence" value="ECO:0007669"/>
    <property type="project" value="TreeGrafter"/>
</dbReference>
<sequence>MTNNFILFQETSPNRKKSRNEKFHKLFKIVPEHEFPIDYFSCAFISDNFMLLQGNLYTSQNWFCFYSRIRGRGRLIPMEKVISITREKTALVFPNAIGFQTAAEKYVFGSFLTRDSTYKFLVKLWKQSTEKHQRISAHNVSTN</sequence>
<dbReference type="InterPro" id="IPR051482">
    <property type="entry name" value="Cholesterol_transport"/>
</dbReference>
<dbReference type="Gene3D" id="2.30.29.30">
    <property type="entry name" value="Pleckstrin-homology domain (PH domain)/Phosphotyrosine-binding domain (PTB)"/>
    <property type="match status" value="1"/>
</dbReference>
<dbReference type="AlphaFoldDB" id="A0AA88YG21"/>
<dbReference type="GO" id="GO:0140268">
    <property type="term" value="C:endoplasmic reticulum-plasma membrane contact site"/>
    <property type="evidence" value="ECO:0007669"/>
    <property type="project" value="TreeGrafter"/>
</dbReference>
<dbReference type="Proteomes" id="UP001186944">
    <property type="component" value="Unassembled WGS sequence"/>
</dbReference>
<dbReference type="PANTHER" id="PTHR23319:SF13">
    <property type="entry name" value="GRAM DOMAIN-CONTAINING PROTEIN"/>
    <property type="match status" value="1"/>
</dbReference>
<dbReference type="GO" id="GO:0005886">
    <property type="term" value="C:plasma membrane"/>
    <property type="evidence" value="ECO:0007669"/>
    <property type="project" value="TreeGrafter"/>
</dbReference>